<dbReference type="InterPro" id="IPR004838">
    <property type="entry name" value="NHTrfase_class1_PyrdxlP-BS"/>
</dbReference>
<dbReference type="InterPro" id="IPR015424">
    <property type="entry name" value="PyrdxlP-dep_Trfase"/>
</dbReference>
<evidence type="ECO:0000256" key="4">
    <source>
        <dbReference type="ARBA" id="ARBA00022679"/>
    </source>
</evidence>
<dbReference type="PANTHER" id="PTHR46383">
    <property type="entry name" value="ASPARTATE AMINOTRANSFERASE"/>
    <property type="match status" value="1"/>
</dbReference>
<protein>
    <recommendedName>
        <fullName evidence="6">Aminotransferase class I/classII large domain-containing protein</fullName>
    </recommendedName>
</protein>
<keyword evidence="8" id="KW-1185">Reference proteome</keyword>
<dbReference type="Proteomes" id="UP001279734">
    <property type="component" value="Unassembled WGS sequence"/>
</dbReference>
<dbReference type="GO" id="GO:0006520">
    <property type="term" value="P:amino acid metabolic process"/>
    <property type="evidence" value="ECO:0007669"/>
    <property type="project" value="InterPro"/>
</dbReference>
<name>A0AAD3S9Q7_NEPGR</name>
<dbReference type="AlphaFoldDB" id="A0AAD3S9Q7"/>
<evidence type="ECO:0000256" key="1">
    <source>
        <dbReference type="ARBA" id="ARBA00001933"/>
    </source>
</evidence>
<organism evidence="7 8">
    <name type="scientific">Nepenthes gracilis</name>
    <name type="common">Slender pitcher plant</name>
    <dbReference type="NCBI Taxonomy" id="150966"/>
    <lineage>
        <taxon>Eukaryota</taxon>
        <taxon>Viridiplantae</taxon>
        <taxon>Streptophyta</taxon>
        <taxon>Embryophyta</taxon>
        <taxon>Tracheophyta</taxon>
        <taxon>Spermatophyta</taxon>
        <taxon>Magnoliopsida</taxon>
        <taxon>eudicotyledons</taxon>
        <taxon>Gunneridae</taxon>
        <taxon>Pentapetalae</taxon>
        <taxon>Caryophyllales</taxon>
        <taxon>Nepenthaceae</taxon>
        <taxon>Nepenthes</taxon>
    </lineage>
</organism>
<evidence type="ECO:0000256" key="3">
    <source>
        <dbReference type="ARBA" id="ARBA00022576"/>
    </source>
</evidence>
<accession>A0AAD3S9Q7</accession>
<dbReference type="InterPro" id="IPR015421">
    <property type="entry name" value="PyrdxlP-dep_Trfase_major"/>
</dbReference>
<evidence type="ECO:0000256" key="5">
    <source>
        <dbReference type="ARBA" id="ARBA00022898"/>
    </source>
</evidence>
<dbReference type="GO" id="GO:0008483">
    <property type="term" value="F:transaminase activity"/>
    <property type="evidence" value="ECO:0007669"/>
    <property type="project" value="UniProtKB-KW"/>
</dbReference>
<dbReference type="PANTHER" id="PTHR46383:SF5">
    <property type="entry name" value="AMINOTRANSFERASE CLASS I_CLASSII DOMAIN-CONTAINING PROTEIN"/>
    <property type="match status" value="1"/>
</dbReference>
<dbReference type="Pfam" id="PF00155">
    <property type="entry name" value="Aminotran_1_2"/>
    <property type="match status" value="1"/>
</dbReference>
<dbReference type="InterPro" id="IPR004839">
    <property type="entry name" value="Aminotransferase_I/II_large"/>
</dbReference>
<feature type="domain" description="Aminotransferase class I/classII large" evidence="6">
    <location>
        <begin position="68"/>
        <end position="417"/>
    </location>
</feature>
<proteinExistence type="inferred from homology"/>
<comment type="cofactor">
    <cofactor evidence="1">
        <name>pyridoxal 5'-phosphate</name>
        <dbReference type="ChEBI" id="CHEBI:597326"/>
    </cofactor>
</comment>
<dbReference type="PROSITE" id="PS00105">
    <property type="entry name" value="AA_TRANSFER_CLASS_1"/>
    <property type="match status" value="1"/>
</dbReference>
<evidence type="ECO:0000256" key="2">
    <source>
        <dbReference type="ARBA" id="ARBA00007441"/>
    </source>
</evidence>
<keyword evidence="3" id="KW-0032">Aminotransferase</keyword>
<evidence type="ECO:0000259" key="6">
    <source>
        <dbReference type="Pfam" id="PF00155"/>
    </source>
</evidence>
<dbReference type="EMBL" id="BSYO01000007">
    <property type="protein sequence ID" value="GMH07001.1"/>
    <property type="molecule type" value="Genomic_DNA"/>
</dbReference>
<dbReference type="GO" id="GO:0030170">
    <property type="term" value="F:pyridoxal phosphate binding"/>
    <property type="evidence" value="ECO:0007669"/>
    <property type="project" value="InterPro"/>
</dbReference>
<evidence type="ECO:0000313" key="8">
    <source>
        <dbReference type="Proteomes" id="UP001279734"/>
    </source>
</evidence>
<dbReference type="InterPro" id="IPR050596">
    <property type="entry name" value="AspAT/PAT-like"/>
</dbReference>
<comment type="similarity">
    <text evidence="2">Belongs to the class-I pyridoxal-phosphate-dependent aminotransferase family.</text>
</comment>
<reference evidence="7" key="1">
    <citation type="submission" date="2023-05" db="EMBL/GenBank/DDBJ databases">
        <title>Nepenthes gracilis genome sequencing.</title>
        <authorList>
            <person name="Fukushima K."/>
        </authorList>
    </citation>
    <scope>NUCLEOTIDE SEQUENCE</scope>
    <source>
        <strain evidence="7">SING2019-196</strain>
    </source>
</reference>
<keyword evidence="4" id="KW-0808">Transferase</keyword>
<sequence length="437" mass="47917">MPRSSPLSTHFRFDSKSSSSTLRHFDLWCNKKGAFALMGSLGRLSSRSLETEIPIMVKILELTEGAKDAMPLGQGAVYWQPPEQALENIKQIAWEPSSSRYGTHEGLPELKEALLKKLLLENKLYKSSVMVTAGSNQGFLNLVLALCDVTDSVVLFAPYFFNSYMSFRMTGITNILVGPSDPDTLHPDADWLENILGESQSIPKLVSIVNPGNPSGTCIPKPLVKRISDICRDAGSWLVVDNAYEYFIYDGSEHFCVEGKHVINLFSFSKAYGMMGWRVGYIAYSSEADGLRTQLLKIQDNVAICASVISQRVALGCLEVGRPWVTDRVKTLMRNKELLIDALSPLGDGNIKGGEGAIFLWAKLPDKYQNDFDVVCWFAQRHGVVLLPGSACGVPGCIRVTFGAVTETECELAAKRLKKGLEELAADGMVAGPDSSC</sequence>
<dbReference type="CDD" id="cd00609">
    <property type="entry name" value="AAT_like"/>
    <property type="match status" value="1"/>
</dbReference>
<dbReference type="Gene3D" id="3.40.640.10">
    <property type="entry name" value="Type I PLP-dependent aspartate aminotransferase-like (Major domain)"/>
    <property type="match status" value="1"/>
</dbReference>
<dbReference type="SUPFAM" id="SSF53383">
    <property type="entry name" value="PLP-dependent transferases"/>
    <property type="match status" value="1"/>
</dbReference>
<keyword evidence="5" id="KW-0663">Pyridoxal phosphate</keyword>
<comment type="caution">
    <text evidence="7">The sequence shown here is derived from an EMBL/GenBank/DDBJ whole genome shotgun (WGS) entry which is preliminary data.</text>
</comment>
<gene>
    <name evidence="7" type="ORF">Nepgr_008841</name>
</gene>
<evidence type="ECO:0000313" key="7">
    <source>
        <dbReference type="EMBL" id="GMH07001.1"/>
    </source>
</evidence>